<keyword evidence="1" id="KW-1133">Transmembrane helix</keyword>
<feature type="transmembrane region" description="Helical" evidence="1">
    <location>
        <begin position="15"/>
        <end position="35"/>
    </location>
</feature>
<keyword evidence="3" id="KW-1185">Reference proteome</keyword>
<sequence length="160" mass="18843">MLTRLYRIEHKSRKWYRRVFFWVIGAATTNAWLLYRRHQTLTAGTSKTLDLLAFSGSICTSLCLAKKPMEMSRRGRKSHQSADAPPCPIRKPKIITRSKREDIRLDQTSHWPVYNAERKRCKLCKNIIQVSCGKCGVYFCFNQKRNCYTVMQKVRQFFDA</sequence>
<evidence type="ECO:0000313" key="2">
    <source>
        <dbReference type="EMBL" id="KRZ01671.1"/>
    </source>
</evidence>
<dbReference type="PANTHER" id="PTHR47272:SF1">
    <property type="entry name" value="PIGGYBAC TRANSPOSABLE ELEMENT-DERIVED PROTEIN 3-LIKE"/>
    <property type="match status" value="1"/>
</dbReference>
<keyword evidence="1" id="KW-0472">Membrane</keyword>
<dbReference type="EMBL" id="JYDP01000269">
    <property type="protein sequence ID" value="KRZ01671.1"/>
    <property type="molecule type" value="Genomic_DNA"/>
</dbReference>
<name>A0A0V1GTM5_9BILA</name>
<comment type="caution">
    <text evidence="2">The sequence shown here is derived from an EMBL/GenBank/DDBJ whole genome shotgun (WGS) entry which is preliminary data.</text>
</comment>
<proteinExistence type="predicted"/>
<organism evidence="2 3">
    <name type="scientific">Trichinella zimbabwensis</name>
    <dbReference type="NCBI Taxonomy" id="268475"/>
    <lineage>
        <taxon>Eukaryota</taxon>
        <taxon>Metazoa</taxon>
        <taxon>Ecdysozoa</taxon>
        <taxon>Nematoda</taxon>
        <taxon>Enoplea</taxon>
        <taxon>Dorylaimia</taxon>
        <taxon>Trichinellida</taxon>
        <taxon>Trichinellidae</taxon>
        <taxon>Trichinella</taxon>
    </lineage>
</organism>
<reference evidence="2 3" key="1">
    <citation type="submission" date="2015-01" db="EMBL/GenBank/DDBJ databases">
        <title>Evolution of Trichinella species and genotypes.</title>
        <authorList>
            <person name="Korhonen P.K."/>
            <person name="Edoardo P."/>
            <person name="Giuseppe L.R."/>
            <person name="Gasser R.B."/>
        </authorList>
    </citation>
    <scope>NUCLEOTIDE SEQUENCE [LARGE SCALE GENOMIC DNA]</scope>
    <source>
        <strain evidence="2">ISS1029</strain>
    </source>
</reference>
<dbReference type="PANTHER" id="PTHR47272">
    <property type="entry name" value="DDE_TNP_1_7 DOMAIN-CONTAINING PROTEIN"/>
    <property type="match status" value="1"/>
</dbReference>
<evidence type="ECO:0000313" key="3">
    <source>
        <dbReference type="Proteomes" id="UP000055024"/>
    </source>
</evidence>
<accession>A0A0V1GTM5</accession>
<dbReference type="STRING" id="268475.A0A0V1GTM5"/>
<dbReference type="Proteomes" id="UP000055024">
    <property type="component" value="Unassembled WGS sequence"/>
</dbReference>
<dbReference type="AlphaFoldDB" id="A0A0V1GTM5"/>
<dbReference type="OrthoDB" id="5918190at2759"/>
<gene>
    <name evidence="2" type="primary">PGBD2</name>
    <name evidence="2" type="ORF">T11_14372</name>
</gene>
<protein>
    <submittedName>
        <fullName evidence="2">PiggyBac transposable element-derived protein 2</fullName>
    </submittedName>
</protein>
<evidence type="ECO:0000256" key="1">
    <source>
        <dbReference type="SAM" id="Phobius"/>
    </source>
</evidence>
<keyword evidence="1" id="KW-0812">Transmembrane</keyword>